<comment type="caution">
    <text evidence="1">The sequence shown here is derived from an EMBL/GenBank/DDBJ whole genome shotgun (WGS) entry which is preliminary data.</text>
</comment>
<dbReference type="SUPFAM" id="SSF53756">
    <property type="entry name" value="UDP-Glycosyltransferase/glycogen phosphorylase"/>
    <property type="match status" value="1"/>
</dbReference>
<keyword evidence="2" id="KW-1185">Reference proteome</keyword>
<organism evidence="1 2">
    <name type="scientific">Acinetobacter baylyi</name>
    <dbReference type="NCBI Taxonomy" id="202950"/>
    <lineage>
        <taxon>Bacteria</taxon>
        <taxon>Pseudomonadati</taxon>
        <taxon>Pseudomonadota</taxon>
        <taxon>Gammaproteobacteria</taxon>
        <taxon>Moraxellales</taxon>
        <taxon>Moraxellaceae</taxon>
        <taxon>Acinetobacter</taxon>
    </lineage>
</organism>
<proteinExistence type="predicted"/>
<dbReference type="RefSeq" id="WP_307003659.1">
    <property type="nucleotide sequence ID" value="NZ_JAUTBK010000002.1"/>
</dbReference>
<sequence length="345" mass="39442">MGKNRLNNIGYYSKDLNGHRASYLEFVQSKFGGERLSGKSLVFWKDPVFFLMIEDNFALYLLVSFLRVLIGRRTVGLLFRPKPAITENSLRLKIKKLALKTLRYFSNIRTLSIVPVPLEPAIEEIVDDWIYDFQLWDITTEQKLLATEIRQRFKQCDNRLFDEFPILKEIYNQNLNQKKVIVALGAQNTGKGTELLAKNMNGIDSTNYLIVVAGKFAQNIEYTKEVIQNYNGLIFDRYMTDDEILALYAVSDLVWCFYDPSYDQASGILGRAIQFGVMPIVRKGSFSESLCLQENLDIVSIGDIRDIKSSLDKILSNTAISTKETSNYEVLSRSKLESVLGLSEK</sequence>
<dbReference type="Proteomes" id="UP001233360">
    <property type="component" value="Unassembled WGS sequence"/>
</dbReference>
<protein>
    <recommendedName>
        <fullName evidence="3">Glycosyl transferase family 1 domain-containing protein</fullName>
    </recommendedName>
</protein>
<name>A0ABU0UXI2_ACIBI</name>
<reference evidence="1 2" key="1">
    <citation type="submission" date="2023-07" db="EMBL/GenBank/DDBJ databases">
        <title>Functional and genomic diversity of the sorghum phyllosphere microbiome.</title>
        <authorList>
            <person name="Shade A."/>
        </authorList>
    </citation>
    <scope>NUCLEOTIDE SEQUENCE [LARGE SCALE GENOMIC DNA]</scope>
    <source>
        <strain evidence="1 2">SORGH_AS_0887</strain>
    </source>
</reference>
<dbReference type="EMBL" id="JAUTBK010000002">
    <property type="protein sequence ID" value="MDQ1209267.1"/>
    <property type="molecule type" value="Genomic_DNA"/>
</dbReference>
<gene>
    <name evidence="1" type="ORF">QE380_002190</name>
</gene>
<evidence type="ECO:0000313" key="1">
    <source>
        <dbReference type="EMBL" id="MDQ1209267.1"/>
    </source>
</evidence>
<dbReference type="Gene3D" id="3.40.50.2000">
    <property type="entry name" value="Glycogen Phosphorylase B"/>
    <property type="match status" value="1"/>
</dbReference>
<evidence type="ECO:0000313" key="2">
    <source>
        <dbReference type="Proteomes" id="UP001233360"/>
    </source>
</evidence>
<evidence type="ECO:0008006" key="3">
    <source>
        <dbReference type="Google" id="ProtNLM"/>
    </source>
</evidence>
<accession>A0ABU0UXI2</accession>